<protein>
    <submittedName>
        <fullName evidence="1">Uncharacterized protein</fullName>
    </submittedName>
</protein>
<evidence type="ECO:0000313" key="1">
    <source>
        <dbReference type="EMBL" id="APO67385.1"/>
    </source>
</evidence>
<organism evidence="1 2">
    <name type="scientific">Rhizobium gallicum</name>
    <dbReference type="NCBI Taxonomy" id="56730"/>
    <lineage>
        <taxon>Bacteria</taxon>
        <taxon>Pseudomonadati</taxon>
        <taxon>Pseudomonadota</taxon>
        <taxon>Alphaproteobacteria</taxon>
        <taxon>Hyphomicrobiales</taxon>
        <taxon>Rhizobiaceae</taxon>
        <taxon>Rhizobium/Agrobacterium group</taxon>
        <taxon>Rhizobium</taxon>
    </lineage>
</organism>
<dbReference type="Proteomes" id="UP000184749">
    <property type="component" value="Chromosome"/>
</dbReference>
<gene>
    <name evidence="1" type="ORF">IE4872_CH01753</name>
</gene>
<name>A0A1L5NHH9_9HYPH</name>
<dbReference type="EMBL" id="CP017101">
    <property type="protein sequence ID" value="APO67385.1"/>
    <property type="molecule type" value="Genomic_DNA"/>
</dbReference>
<evidence type="ECO:0000313" key="2">
    <source>
        <dbReference type="Proteomes" id="UP000184749"/>
    </source>
</evidence>
<accession>A0A1L5NHH9</accession>
<reference evidence="1 2" key="1">
    <citation type="submission" date="2016-09" db="EMBL/GenBank/DDBJ databases">
        <title>The complete genome sequences of Rhizobium gallicum, symbiovars gallicum and phaseoli, symbionts associated to common bean (Phaseolus vulgaris).</title>
        <authorList>
            <person name="Bustos P."/>
            <person name="Santamaria R.I."/>
            <person name="Perez-Carrascal O.M."/>
            <person name="Juarez S."/>
            <person name="Lozano L."/>
            <person name="Martinez-Flores I."/>
            <person name="Martinez-Romero E."/>
            <person name="Cevallos M."/>
            <person name="Romero D."/>
            <person name="Davila G."/>
            <person name="Gonzalez V."/>
        </authorList>
    </citation>
    <scope>NUCLEOTIDE SEQUENCE [LARGE SCALE GENOMIC DNA]</scope>
    <source>
        <strain evidence="1 2">IE4872</strain>
    </source>
</reference>
<proteinExistence type="predicted"/>
<sequence length="66" mass="6864">MDSGAAVALSGGRGVSVGCWAKLAPAVNAKATAAMERMGFMTDPRISHVKERVAPRLVATILLRAK</sequence>
<dbReference type="AlphaFoldDB" id="A0A1L5NHH9"/>